<dbReference type="RefSeq" id="WP_196195953.1">
    <property type="nucleotide sequence ID" value="NZ_JADPRT010000009.1"/>
</dbReference>
<comment type="caution">
    <text evidence="2">The sequence shown here is derived from an EMBL/GenBank/DDBJ whole genome shotgun (WGS) entry which is preliminary data.</text>
</comment>
<dbReference type="EMBL" id="JADPRT010000009">
    <property type="protein sequence ID" value="MBF9070795.1"/>
    <property type="molecule type" value="Genomic_DNA"/>
</dbReference>
<dbReference type="AlphaFoldDB" id="A0A931B401"/>
<feature type="compositionally biased region" description="Gly residues" evidence="1">
    <location>
        <begin position="96"/>
        <end position="114"/>
    </location>
</feature>
<feature type="compositionally biased region" description="Low complexity" evidence="1">
    <location>
        <begin position="64"/>
        <end position="82"/>
    </location>
</feature>
<dbReference type="Proteomes" id="UP000657385">
    <property type="component" value="Unassembled WGS sequence"/>
</dbReference>
<evidence type="ECO:0000313" key="3">
    <source>
        <dbReference type="Proteomes" id="UP000657385"/>
    </source>
</evidence>
<feature type="region of interest" description="Disordered" evidence="1">
    <location>
        <begin position="58"/>
        <end position="163"/>
    </location>
</feature>
<evidence type="ECO:0000313" key="2">
    <source>
        <dbReference type="EMBL" id="MBF9070795.1"/>
    </source>
</evidence>
<proteinExistence type="predicted"/>
<name>A0A931B401_9ACTN</name>
<dbReference type="PROSITE" id="PS51257">
    <property type="entry name" value="PROKAR_LIPOPROTEIN"/>
    <property type="match status" value="1"/>
</dbReference>
<organism evidence="2 3">
    <name type="scientific">Streptacidiphilus fuscans</name>
    <dbReference type="NCBI Taxonomy" id="2789292"/>
    <lineage>
        <taxon>Bacteria</taxon>
        <taxon>Bacillati</taxon>
        <taxon>Actinomycetota</taxon>
        <taxon>Actinomycetes</taxon>
        <taxon>Kitasatosporales</taxon>
        <taxon>Streptomycetaceae</taxon>
        <taxon>Streptacidiphilus</taxon>
    </lineage>
</organism>
<evidence type="ECO:0000256" key="1">
    <source>
        <dbReference type="SAM" id="MobiDB-lite"/>
    </source>
</evidence>
<accession>A0A931B401</accession>
<reference evidence="2" key="1">
    <citation type="submission" date="2020-11" db="EMBL/GenBank/DDBJ databases">
        <title>Isolation and identification of active actinomycetes.</title>
        <authorList>
            <person name="Yu B."/>
        </authorList>
    </citation>
    <scope>NUCLEOTIDE SEQUENCE</scope>
    <source>
        <strain evidence="2">NEAU-YB345</strain>
    </source>
</reference>
<protein>
    <submittedName>
        <fullName evidence="2">Uncharacterized protein</fullName>
    </submittedName>
</protein>
<gene>
    <name evidence="2" type="ORF">I2501_22515</name>
</gene>
<sequence length="262" mass="24459">MARPVTGLLVGRMLVGGLLGASLLGLTACAADGGGTIAVGGGTPAPVASTPSGKGVVFVPLDPSAPSGSAAPSGSSGSSGTTTGSGGTGTTQAGGAPNGASGGTGSTGSTGSAGGAAPTTPPPAGTGSGGSGNGSGSGGGNGRTGGSPPPSAPPSSSTPQSPANLAVAKLSTAATADRWCQRVTLQLVNSGGLTAPATGTTVTFATHVIGLLGIDWWTYQTSQALTAPVPGHATVDETWTVCLDSWRVPAGMHLDTEAATLS</sequence>
<keyword evidence="3" id="KW-1185">Reference proteome</keyword>
<feature type="compositionally biased region" description="Gly residues" evidence="1">
    <location>
        <begin position="126"/>
        <end position="145"/>
    </location>
</feature>